<organism evidence="1 2">
    <name type="scientific">Persea americana</name>
    <name type="common">Avocado</name>
    <dbReference type="NCBI Taxonomy" id="3435"/>
    <lineage>
        <taxon>Eukaryota</taxon>
        <taxon>Viridiplantae</taxon>
        <taxon>Streptophyta</taxon>
        <taxon>Embryophyta</taxon>
        <taxon>Tracheophyta</taxon>
        <taxon>Spermatophyta</taxon>
        <taxon>Magnoliopsida</taxon>
        <taxon>Magnoliidae</taxon>
        <taxon>Laurales</taxon>
        <taxon>Lauraceae</taxon>
        <taxon>Persea</taxon>
    </lineage>
</organism>
<dbReference type="Proteomes" id="UP001234297">
    <property type="component" value="Chromosome 2"/>
</dbReference>
<protein>
    <submittedName>
        <fullName evidence="1">Uncharacterized protein</fullName>
    </submittedName>
</protein>
<reference evidence="1 2" key="1">
    <citation type="journal article" date="2022" name="Hortic Res">
        <title>A haplotype resolved chromosomal level avocado genome allows analysis of novel avocado genes.</title>
        <authorList>
            <person name="Nath O."/>
            <person name="Fletcher S.J."/>
            <person name="Hayward A."/>
            <person name="Shaw L.M."/>
            <person name="Masouleh A.K."/>
            <person name="Furtado A."/>
            <person name="Henry R.J."/>
            <person name="Mitter N."/>
        </authorList>
    </citation>
    <scope>NUCLEOTIDE SEQUENCE [LARGE SCALE GENOMIC DNA]</scope>
    <source>
        <strain evidence="2">cv. Hass</strain>
    </source>
</reference>
<evidence type="ECO:0000313" key="1">
    <source>
        <dbReference type="EMBL" id="KAJ8646812.1"/>
    </source>
</evidence>
<evidence type="ECO:0000313" key="2">
    <source>
        <dbReference type="Proteomes" id="UP001234297"/>
    </source>
</evidence>
<dbReference type="EMBL" id="CM056810">
    <property type="protein sequence ID" value="KAJ8646812.1"/>
    <property type="molecule type" value="Genomic_DNA"/>
</dbReference>
<sequence length="98" mass="10971">MARSTVAPHLSSSIGTAAVHLYVYASLVTNVVILHSPRPDRIPVCYIRVLVMLAWTRVQPSLVSHKFTTVLFSVFTLVNRHALGSQAWEMATWKLVVR</sequence>
<proteinExistence type="predicted"/>
<gene>
    <name evidence="1" type="ORF">MRB53_008560</name>
</gene>
<comment type="caution">
    <text evidence="1">The sequence shown here is derived from an EMBL/GenBank/DDBJ whole genome shotgun (WGS) entry which is preliminary data.</text>
</comment>
<name>A0ACC2MM23_PERAE</name>
<accession>A0ACC2MM23</accession>
<keyword evidence="2" id="KW-1185">Reference proteome</keyword>